<dbReference type="GO" id="GO:0052906">
    <property type="term" value="F:tRNA (guanine(37)-N1)-methyltransferase activity"/>
    <property type="evidence" value="ECO:0007669"/>
    <property type="project" value="UniProtKB-UniRule"/>
</dbReference>
<dbReference type="Pfam" id="PF09936">
    <property type="entry name" value="Methyltrn_RNA_4"/>
    <property type="match status" value="1"/>
</dbReference>
<evidence type="ECO:0000256" key="14">
    <source>
        <dbReference type="ARBA" id="ARBA00047783"/>
    </source>
</evidence>
<evidence type="ECO:0000256" key="6">
    <source>
        <dbReference type="ARBA" id="ARBA00014679"/>
    </source>
</evidence>
<evidence type="ECO:0000256" key="8">
    <source>
        <dbReference type="ARBA" id="ARBA00022603"/>
    </source>
</evidence>
<dbReference type="GO" id="GO:0005829">
    <property type="term" value="C:cytosol"/>
    <property type="evidence" value="ECO:0007669"/>
    <property type="project" value="TreeGrafter"/>
</dbReference>
<keyword evidence="7 15" id="KW-0963">Cytoplasm</keyword>
<dbReference type="InterPro" id="IPR029028">
    <property type="entry name" value="Alpha/beta_knot_MTases"/>
</dbReference>
<dbReference type="EMBL" id="QMIE01000012">
    <property type="protein sequence ID" value="TVM16181.1"/>
    <property type="molecule type" value="Genomic_DNA"/>
</dbReference>
<dbReference type="PANTHER" id="PTHR46417:SF1">
    <property type="entry name" value="TRNA (GUANINE-N(1)-)-METHYLTRANSFERASE"/>
    <property type="match status" value="1"/>
</dbReference>
<reference evidence="19 20" key="1">
    <citation type="submission" date="2018-06" db="EMBL/GenBank/DDBJ databases">
        <title>Complete genome of Desulfovibrio indonesiensis P37SLT.</title>
        <authorList>
            <person name="Crispim J.S."/>
            <person name="Vidigal P.M.P."/>
            <person name="Silva L.C.F."/>
            <person name="Laguardia C.N."/>
            <person name="Araujo L.C."/>
            <person name="Dias R.S."/>
            <person name="Sousa M.P."/>
            <person name="Paula S.O."/>
            <person name="Silva C."/>
        </authorList>
    </citation>
    <scope>NUCLEOTIDE SEQUENCE [LARGE SCALE GENOMIC DNA]</scope>
    <source>
        <strain evidence="19 20">P37SLT</strain>
    </source>
</reference>
<keyword evidence="8 15" id="KW-0489">Methyltransferase</keyword>
<accession>A0A7M3MD76</accession>
<comment type="subcellular location">
    <subcellularLocation>
        <location evidence="2 15 16">Cytoplasm</location>
    </subcellularLocation>
</comment>
<name>A0A7M3MD76_9BACT</name>
<evidence type="ECO:0000256" key="10">
    <source>
        <dbReference type="ARBA" id="ARBA00022691"/>
    </source>
</evidence>
<dbReference type="Gene3D" id="1.10.1270.20">
    <property type="entry name" value="tRNA(m1g37)methyltransferase, domain 2"/>
    <property type="match status" value="1"/>
</dbReference>
<dbReference type="NCBIfam" id="TIGR00088">
    <property type="entry name" value="trmD"/>
    <property type="match status" value="1"/>
</dbReference>
<dbReference type="CDD" id="cd18085">
    <property type="entry name" value="TM1570-like"/>
    <property type="match status" value="1"/>
</dbReference>
<dbReference type="OrthoDB" id="9807416at2"/>
<comment type="catalytic activity">
    <reaction evidence="14 15 16">
        <text>guanosine(37) in tRNA + S-adenosyl-L-methionine = N(1)-methylguanosine(37) in tRNA + S-adenosyl-L-homocysteine + H(+)</text>
        <dbReference type="Rhea" id="RHEA:36899"/>
        <dbReference type="Rhea" id="RHEA-COMP:10145"/>
        <dbReference type="Rhea" id="RHEA-COMP:10147"/>
        <dbReference type="ChEBI" id="CHEBI:15378"/>
        <dbReference type="ChEBI" id="CHEBI:57856"/>
        <dbReference type="ChEBI" id="CHEBI:59789"/>
        <dbReference type="ChEBI" id="CHEBI:73542"/>
        <dbReference type="ChEBI" id="CHEBI:74269"/>
        <dbReference type="EC" id="2.1.1.228"/>
    </reaction>
</comment>
<comment type="similarity">
    <text evidence="3 15 16">Belongs to the RNA methyltransferase TrmD family.</text>
</comment>
<dbReference type="Gene3D" id="3.40.1280.10">
    <property type="match status" value="2"/>
</dbReference>
<feature type="domain" description="tRNA methyltransferase TRMD/TRM10-type" evidence="17">
    <location>
        <begin position="1"/>
        <end position="228"/>
    </location>
</feature>
<keyword evidence="20" id="KW-1185">Reference proteome</keyword>
<dbReference type="InterPro" id="IPR002649">
    <property type="entry name" value="tRNA_m1G_MeTrfase_TrmD"/>
</dbReference>
<evidence type="ECO:0000313" key="20">
    <source>
        <dbReference type="Proteomes" id="UP000448292"/>
    </source>
</evidence>
<dbReference type="GO" id="GO:0002939">
    <property type="term" value="P:tRNA N1-guanine methylation"/>
    <property type="evidence" value="ECO:0007669"/>
    <property type="project" value="TreeGrafter"/>
</dbReference>
<dbReference type="HAMAP" id="MF_00605">
    <property type="entry name" value="TrmD"/>
    <property type="match status" value="1"/>
</dbReference>
<organism evidence="19 20">
    <name type="scientific">Oceanidesulfovibrio indonesiensis</name>
    <dbReference type="NCBI Taxonomy" id="54767"/>
    <lineage>
        <taxon>Bacteria</taxon>
        <taxon>Pseudomonadati</taxon>
        <taxon>Thermodesulfobacteriota</taxon>
        <taxon>Desulfovibrionia</taxon>
        <taxon>Desulfovibrionales</taxon>
        <taxon>Desulfovibrionaceae</taxon>
        <taxon>Oceanidesulfovibrio</taxon>
    </lineage>
</organism>
<dbReference type="InterPro" id="IPR029026">
    <property type="entry name" value="tRNA_m1G_MTases_N"/>
</dbReference>
<keyword evidence="9 15" id="KW-0808">Transferase</keyword>
<dbReference type="InterPro" id="IPR016009">
    <property type="entry name" value="tRNA_MeTrfase_TRMD/TRM10"/>
</dbReference>
<dbReference type="Pfam" id="PF01746">
    <property type="entry name" value="tRNA_m1G_MT"/>
    <property type="match status" value="1"/>
</dbReference>
<evidence type="ECO:0000256" key="5">
    <source>
        <dbReference type="ARBA" id="ARBA00012807"/>
    </source>
</evidence>
<protein>
    <recommendedName>
        <fullName evidence="6 15">tRNA (guanine-N(1)-)-methyltransferase</fullName>
        <ecNumber evidence="5 15">2.1.1.228</ecNumber>
    </recommendedName>
    <alternativeName>
        <fullName evidence="12 15">M1G-methyltransferase</fullName>
    </alternativeName>
    <alternativeName>
        <fullName evidence="13 15">tRNA [GM37] methyltransferase</fullName>
    </alternativeName>
</protein>
<feature type="binding site" evidence="15">
    <location>
        <position position="112"/>
    </location>
    <ligand>
        <name>S-adenosyl-L-methionine</name>
        <dbReference type="ChEBI" id="CHEBI:59789"/>
    </ligand>
</feature>
<evidence type="ECO:0000256" key="1">
    <source>
        <dbReference type="ARBA" id="ARBA00002634"/>
    </source>
</evidence>
<proteinExistence type="inferred from homology"/>
<dbReference type="AlphaFoldDB" id="A0A7M3MD76"/>
<evidence type="ECO:0000256" key="3">
    <source>
        <dbReference type="ARBA" id="ARBA00007630"/>
    </source>
</evidence>
<evidence type="ECO:0000256" key="4">
    <source>
        <dbReference type="ARBA" id="ARBA00011738"/>
    </source>
</evidence>
<evidence type="ECO:0000256" key="13">
    <source>
        <dbReference type="ARBA" id="ARBA00033392"/>
    </source>
</evidence>
<dbReference type="PANTHER" id="PTHR46417">
    <property type="entry name" value="TRNA (GUANINE-N(1)-)-METHYLTRANSFERASE"/>
    <property type="match status" value="1"/>
</dbReference>
<dbReference type="RefSeq" id="WP_144303605.1">
    <property type="nucleotide sequence ID" value="NZ_QMIE01000012.1"/>
</dbReference>
<dbReference type="NCBIfam" id="NF000648">
    <property type="entry name" value="PRK00026.1"/>
    <property type="match status" value="1"/>
</dbReference>
<dbReference type="CDD" id="cd18080">
    <property type="entry name" value="TrmD-like"/>
    <property type="match status" value="1"/>
</dbReference>
<gene>
    <name evidence="15" type="primary">trmD</name>
    <name evidence="19" type="ORF">DPQ33_12725</name>
</gene>
<evidence type="ECO:0000259" key="17">
    <source>
        <dbReference type="Pfam" id="PF01746"/>
    </source>
</evidence>
<dbReference type="SUPFAM" id="SSF75217">
    <property type="entry name" value="alpha/beta knot"/>
    <property type="match status" value="1"/>
</dbReference>
<comment type="subunit">
    <text evidence="4 15 16">Homodimer.</text>
</comment>
<keyword evidence="10 15" id="KW-0949">S-adenosyl-L-methionine</keyword>
<feature type="binding site" evidence="15">
    <location>
        <begin position="132"/>
        <end position="137"/>
    </location>
    <ligand>
        <name>S-adenosyl-L-methionine</name>
        <dbReference type="ChEBI" id="CHEBI:59789"/>
    </ligand>
</feature>
<dbReference type="EC" id="2.1.1.228" evidence="5 15"/>
<feature type="domain" description="tRNA (guanine-N(1)-)-methyltransferase C-terminal" evidence="18">
    <location>
        <begin position="256"/>
        <end position="449"/>
    </location>
</feature>
<evidence type="ECO:0000256" key="9">
    <source>
        <dbReference type="ARBA" id="ARBA00022679"/>
    </source>
</evidence>
<evidence type="ECO:0000256" key="7">
    <source>
        <dbReference type="ARBA" id="ARBA00022490"/>
    </source>
</evidence>
<comment type="caution">
    <text evidence="19">The sequence shown here is derived from an EMBL/GenBank/DDBJ whole genome shotgun (WGS) entry which is preliminary data.</text>
</comment>
<comment type="function">
    <text evidence="1 15 16">Specifically methylates guanosine-37 in various tRNAs.</text>
</comment>
<dbReference type="Proteomes" id="UP000448292">
    <property type="component" value="Unassembled WGS sequence"/>
</dbReference>
<evidence type="ECO:0000256" key="16">
    <source>
        <dbReference type="RuleBase" id="RU003464"/>
    </source>
</evidence>
<evidence type="ECO:0000256" key="11">
    <source>
        <dbReference type="ARBA" id="ARBA00022694"/>
    </source>
</evidence>
<sequence length="452" mass="49383">MHFAICTLFPEYFDSPLATGLLGRAVGDGVLTVERVNPRDFTEDNHRTVDDRPYGGGPGMVMLLDPVLKALDKVERNGGRGRTILLTPRGKPLSQDLTRELAGEERVTVICGRYEGMDARLGDLVDIEEVSVGDFVLSGGEAAACCLLEAVGRLLPGFMGHEGSGDEESFAHGLLEYPHYTRPEVVTDERGSELRVPEVLLSGDHRRIAEYRREKALATTWDRRPEMLSSAPLTQQDVESIRKHRAESPKPARGRNLHLVLAHYPVLNKEGQEVAVSLTNLDIHDIGRVSRSYGLGGFYLSTPLEDQRRLAATLLNHWTGGAGAVANPDRSEALSGVGVVESIEDALHRVRERTGRDPLVYVTSARIAPEKRRGGKRKRTEEPETVTIPQVAQALDARPVVLLLGTGSGLAPGVVRAADAVVRPVRPFTDYNHLSVRSATSILVDRILGDTD</sequence>
<dbReference type="InterPro" id="IPR019230">
    <property type="entry name" value="RNA_MeTrfase_C_dom"/>
</dbReference>
<evidence type="ECO:0000313" key="19">
    <source>
        <dbReference type="EMBL" id="TVM16181.1"/>
    </source>
</evidence>
<evidence type="ECO:0000256" key="12">
    <source>
        <dbReference type="ARBA" id="ARBA00029736"/>
    </source>
</evidence>
<evidence type="ECO:0000259" key="18">
    <source>
        <dbReference type="Pfam" id="PF09936"/>
    </source>
</evidence>
<keyword evidence="11 15" id="KW-0819">tRNA processing</keyword>
<evidence type="ECO:0000256" key="2">
    <source>
        <dbReference type="ARBA" id="ARBA00004496"/>
    </source>
</evidence>
<evidence type="ECO:0000256" key="15">
    <source>
        <dbReference type="HAMAP-Rule" id="MF_00605"/>
    </source>
</evidence>
<dbReference type="InterPro" id="IPR023148">
    <property type="entry name" value="tRNA_m1G_MeTrfase_C_sf"/>
</dbReference>